<feature type="compositionally biased region" description="Low complexity" evidence="1">
    <location>
        <begin position="40"/>
        <end position="51"/>
    </location>
</feature>
<proteinExistence type="predicted"/>
<gene>
    <name evidence="2" type="ORF">GCM10019016_099270</name>
</gene>
<dbReference type="Proteomes" id="UP001501455">
    <property type="component" value="Unassembled WGS sequence"/>
</dbReference>
<organism evidence="2 3">
    <name type="scientific">Streptomyces prasinosporus</name>
    <dbReference type="NCBI Taxonomy" id="68256"/>
    <lineage>
        <taxon>Bacteria</taxon>
        <taxon>Bacillati</taxon>
        <taxon>Actinomycetota</taxon>
        <taxon>Actinomycetes</taxon>
        <taxon>Kitasatosporales</taxon>
        <taxon>Streptomycetaceae</taxon>
        <taxon>Streptomyces</taxon>
        <taxon>Streptomyces albogriseolus group</taxon>
    </lineage>
</organism>
<evidence type="ECO:0000313" key="2">
    <source>
        <dbReference type="EMBL" id="GAA3502818.1"/>
    </source>
</evidence>
<evidence type="ECO:0000256" key="1">
    <source>
        <dbReference type="SAM" id="MobiDB-lite"/>
    </source>
</evidence>
<feature type="region of interest" description="Disordered" evidence="1">
    <location>
        <begin position="1"/>
        <end position="51"/>
    </location>
</feature>
<dbReference type="EMBL" id="BAAAXF010000071">
    <property type="protein sequence ID" value="GAA3502818.1"/>
    <property type="molecule type" value="Genomic_DNA"/>
</dbReference>
<reference evidence="3" key="1">
    <citation type="journal article" date="2019" name="Int. J. Syst. Evol. Microbiol.">
        <title>The Global Catalogue of Microorganisms (GCM) 10K type strain sequencing project: providing services to taxonomists for standard genome sequencing and annotation.</title>
        <authorList>
            <consortium name="The Broad Institute Genomics Platform"/>
            <consortium name="The Broad Institute Genome Sequencing Center for Infectious Disease"/>
            <person name="Wu L."/>
            <person name="Ma J."/>
        </authorList>
    </citation>
    <scope>NUCLEOTIDE SEQUENCE [LARGE SCALE GENOMIC DNA]</scope>
    <source>
        <strain evidence="3">JCM 4816</strain>
    </source>
</reference>
<evidence type="ECO:0000313" key="3">
    <source>
        <dbReference type="Proteomes" id="UP001501455"/>
    </source>
</evidence>
<protein>
    <submittedName>
        <fullName evidence="2">Uncharacterized protein</fullName>
    </submittedName>
</protein>
<keyword evidence="3" id="KW-1185">Reference proteome</keyword>
<accession>A0ABP6U533</accession>
<comment type="caution">
    <text evidence="2">The sequence shown here is derived from an EMBL/GenBank/DDBJ whole genome shotgun (WGS) entry which is preliminary data.</text>
</comment>
<feature type="compositionally biased region" description="Low complexity" evidence="1">
    <location>
        <begin position="1"/>
        <end position="10"/>
    </location>
</feature>
<name>A0ABP6U533_9ACTN</name>
<sequence length="79" mass="7952">MTPFGGAPRAPGRDRDRFAAAPPAWRVTHGGTARVKHTARSSTASTDTGTAGRAVAGTAAWAESSPARCGLLPGPIGIL</sequence>